<dbReference type="GO" id="GO:0005524">
    <property type="term" value="F:ATP binding"/>
    <property type="evidence" value="ECO:0007669"/>
    <property type="project" value="UniProtKB-KW"/>
</dbReference>
<dbReference type="Gene3D" id="1.10.486.10">
    <property type="entry name" value="PCRA, domain 4"/>
    <property type="match status" value="1"/>
</dbReference>
<evidence type="ECO:0000256" key="11">
    <source>
        <dbReference type="ARBA" id="ARBA00034617"/>
    </source>
</evidence>
<dbReference type="InterPro" id="IPR038726">
    <property type="entry name" value="PDDEXK_AddAB-type"/>
</dbReference>
<dbReference type="GO" id="GO:0043138">
    <property type="term" value="F:3'-5' DNA helicase activity"/>
    <property type="evidence" value="ECO:0007669"/>
    <property type="project" value="UniProtKB-EC"/>
</dbReference>
<gene>
    <name evidence="16" type="ORF">UFOPK1767_00240</name>
</gene>
<feature type="domain" description="UvrD-like helicase C-terminal" evidence="15">
    <location>
        <begin position="357"/>
        <end position="678"/>
    </location>
</feature>
<dbReference type="Pfam" id="PF12705">
    <property type="entry name" value="PDDEXK_1"/>
    <property type="match status" value="1"/>
</dbReference>
<keyword evidence="3" id="KW-0227">DNA damage</keyword>
<evidence type="ECO:0000256" key="4">
    <source>
        <dbReference type="ARBA" id="ARBA00022801"/>
    </source>
</evidence>
<dbReference type="SUPFAM" id="SSF52980">
    <property type="entry name" value="Restriction endonuclease-like"/>
    <property type="match status" value="1"/>
</dbReference>
<dbReference type="InterPro" id="IPR014016">
    <property type="entry name" value="UvrD-like_ATP-bd"/>
</dbReference>
<evidence type="ECO:0000256" key="2">
    <source>
        <dbReference type="ARBA" id="ARBA00022741"/>
    </source>
</evidence>
<evidence type="ECO:0000256" key="9">
    <source>
        <dbReference type="ARBA" id="ARBA00023204"/>
    </source>
</evidence>
<dbReference type="PANTHER" id="PTHR11070">
    <property type="entry name" value="UVRD / RECB / PCRA DNA HELICASE FAMILY MEMBER"/>
    <property type="match status" value="1"/>
</dbReference>
<dbReference type="Gene3D" id="3.90.320.10">
    <property type="match status" value="1"/>
</dbReference>
<evidence type="ECO:0000259" key="14">
    <source>
        <dbReference type="PROSITE" id="PS51198"/>
    </source>
</evidence>
<dbReference type="PROSITE" id="PS51217">
    <property type="entry name" value="UVRD_HELICASE_CTER"/>
    <property type="match status" value="1"/>
</dbReference>
<dbReference type="AlphaFoldDB" id="A0A6J6EVH1"/>
<dbReference type="GO" id="GO:0033202">
    <property type="term" value="C:DNA helicase complex"/>
    <property type="evidence" value="ECO:0007669"/>
    <property type="project" value="TreeGrafter"/>
</dbReference>
<dbReference type="GO" id="GO:0003677">
    <property type="term" value="F:DNA binding"/>
    <property type="evidence" value="ECO:0007669"/>
    <property type="project" value="UniProtKB-KW"/>
</dbReference>
<keyword evidence="7" id="KW-0067">ATP-binding</keyword>
<dbReference type="CDD" id="cd17932">
    <property type="entry name" value="DEXQc_UvrD"/>
    <property type="match status" value="1"/>
</dbReference>
<organism evidence="16">
    <name type="scientific">freshwater metagenome</name>
    <dbReference type="NCBI Taxonomy" id="449393"/>
    <lineage>
        <taxon>unclassified sequences</taxon>
        <taxon>metagenomes</taxon>
        <taxon>ecological metagenomes</taxon>
    </lineage>
</organism>
<evidence type="ECO:0000256" key="10">
    <source>
        <dbReference type="ARBA" id="ARBA00023235"/>
    </source>
</evidence>
<evidence type="ECO:0000313" key="16">
    <source>
        <dbReference type="EMBL" id="CAB4579977.1"/>
    </source>
</evidence>
<evidence type="ECO:0000256" key="7">
    <source>
        <dbReference type="ARBA" id="ARBA00022840"/>
    </source>
</evidence>
<dbReference type="InterPro" id="IPR011604">
    <property type="entry name" value="PDDEXK-like_dom_sf"/>
</dbReference>
<evidence type="ECO:0000256" key="8">
    <source>
        <dbReference type="ARBA" id="ARBA00023125"/>
    </source>
</evidence>
<comment type="catalytic activity">
    <reaction evidence="13">
        <text>ATP + H2O = ADP + phosphate + H(+)</text>
        <dbReference type="Rhea" id="RHEA:13065"/>
        <dbReference type="ChEBI" id="CHEBI:15377"/>
        <dbReference type="ChEBI" id="CHEBI:15378"/>
        <dbReference type="ChEBI" id="CHEBI:30616"/>
        <dbReference type="ChEBI" id="CHEBI:43474"/>
        <dbReference type="ChEBI" id="CHEBI:456216"/>
        <dbReference type="EC" id="5.6.2.4"/>
    </reaction>
</comment>
<keyword evidence="6" id="KW-0269">Exonuclease</keyword>
<evidence type="ECO:0000256" key="13">
    <source>
        <dbReference type="ARBA" id="ARBA00048988"/>
    </source>
</evidence>
<evidence type="ECO:0000256" key="1">
    <source>
        <dbReference type="ARBA" id="ARBA00022722"/>
    </source>
</evidence>
<evidence type="ECO:0000256" key="3">
    <source>
        <dbReference type="ARBA" id="ARBA00022763"/>
    </source>
</evidence>
<keyword evidence="4" id="KW-0378">Hydrolase</keyword>
<keyword evidence="10" id="KW-0413">Isomerase</keyword>
<reference evidence="16" key="1">
    <citation type="submission" date="2020-05" db="EMBL/GenBank/DDBJ databases">
        <authorList>
            <person name="Chiriac C."/>
            <person name="Salcher M."/>
            <person name="Ghai R."/>
            <person name="Kavagutti S V."/>
        </authorList>
    </citation>
    <scope>NUCLEOTIDE SEQUENCE</scope>
</reference>
<dbReference type="InterPro" id="IPR011335">
    <property type="entry name" value="Restrct_endonuc-II-like"/>
</dbReference>
<keyword evidence="1" id="KW-0540">Nuclease</keyword>
<dbReference type="Pfam" id="PF00580">
    <property type="entry name" value="UvrD-helicase"/>
    <property type="match status" value="1"/>
</dbReference>
<dbReference type="PANTHER" id="PTHR11070:SF55">
    <property type="entry name" value="DNA 3'-5' HELICASE"/>
    <property type="match status" value="1"/>
</dbReference>
<feature type="domain" description="UvrD-like helicase ATP-binding" evidence="14">
    <location>
        <begin position="18"/>
        <end position="356"/>
    </location>
</feature>
<dbReference type="InterPro" id="IPR014017">
    <property type="entry name" value="DNA_helicase_UvrD-like_C"/>
</dbReference>
<proteinExistence type="predicted"/>
<keyword evidence="8" id="KW-0238">DNA-binding</keyword>
<dbReference type="GO" id="GO:0000725">
    <property type="term" value="P:recombinational repair"/>
    <property type="evidence" value="ECO:0007669"/>
    <property type="project" value="TreeGrafter"/>
</dbReference>
<dbReference type="EMBL" id="CAEZTZ010000017">
    <property type="protein sequence ID" value="CAB4579977.1"/>
    <property type="molecule type" value="Genomic_DNA"/>
</dbReference>
<accession>A0A6J6EVH1</accession>
<dbReference type="SUPFAM" id="SSF52540">
    <property type="entry name" value="P-loop containing nucleoside triphosphate hydrolases"/>
    <property type="match status" value="1"/>
</dbReference>
<dbReference type="EC" id="5.6.2.4" evidence="12"/>
<sequence length="1071" mass="119596">MNSLDPRMLDKLLGLGFEPVAEQADVIGMSAEGIHLVLAGAGSGKTETMSLRALWLVATHGIRPEEVLGLTFTRKAARELAERFRRRIALLRHRRAEFAALGVNIDHLVDDDHGFATPTVSTYNAFASEIFAEHAARIGWDSDSPVITEATAYAIARGVVTSCTDTRLGEYDLSLDAVIDAVIRLASELGEFDVTNDSEVITYAREVAQRRELPGKTTVEMEKFRAKLKAVGALEALLPLSREFIAEKQRRGVVEFSDQVTFARRIIQQFPSVAQSYRDRFKVVILDEYQDTSFSQTSLFSELFGPERVTAVGDPNQSIYGWRGASPANVASFHDDFHVAEGERTHRPLVTSWRNGTAILAAANVILDNRTEQNPLDVDRLNSFPGASRFDIEGTFAASTSTEADRLAKWFQRHLDPARSGRKAADAPPTMAMLIQTRTHLDTFLRAFDDNNVPYRLLGVAGILGNPFIADLYCGLSVVADPGKGARLVRLLGGARWQVSVNDLWSLHNHARNVAKSYTSHDQRARLGSSLVEDESDSLVDALDSLRYTERDAVETDNSYDKRVSFSDEGWERLVHASQFFHDLRSQVDVSIPDMVNLTATALQLDVEGAASLHHSPAAYREAFDDLVHSYLAIPSEHSLRGFVAWLSEVEKRERMTPRTDEPEPGVVQVLTVHSSKGLEWDVVALPRWTQPPIPANGSLRGDKSKAANEMGWLQLGALPRKFRSDRKYLPEFTWETAATIDDLFLESEAYTRRLKTMLILPEERRLMYVGVTRARHHLWISGAHFEGKGKTAKIPSTYWEELHAAGLLEKTIIDPVPESNPDGDGIAVEWPPRDPLGRARHRDAYDAAAREIETSTGSVDPVDSRAIEQLLAHETLGAADIPVRIPASRYAEWSMDLAKVREGNRRPVPTRPYRAARLGTEVHLWIERGGVDDDFVDGWDQANDLPDSDDGMRKLKDSFLASKWPGLKPEHTELEILLPQGKHIVVCKIDAVYRIDGRWVVVDWKTGAKPSESEKDAKAMQLVLYRRALAALLSIDVTEVDAVLYYIAHDWEWTVEPERLARLEALPPID</sequence>
<protein>
    <recommendedName>
        <fullName evidence="12">DNA 3'-5' helicase</fullName>
        <ecNumber evidence="12">5.6.2.4</ecNumber>
    </recommendedName>
</protein>
<dbReference type="PROSITE" id="PS51198">
    <property type="entry name" value="UVRD_HELICASE_ATP_BIND"/>
    <property type="match status" value="1"/>
</dbReference>
<comment type="catalytic activity">
    <reaction evidence="11">
        <text>Couples ATP hydrolysis with the unwinding of duplex DNA by translocating in the 3'-5' direction.</text>
        <dbReference type="EC" id="5.6.2.4"/>
    </reaction>
</comment>
<name>A0A6J6EVH1_9ZZZZ</name>
<dbReference type="GO" id="GO:0005829">
    <property type="term" value="C:cytosol"/>
    <property type="evidence" value="ECO:0007669"/>
    <property type="project" value="TreeGrafter"/>
</dbReference>
<dbReference type="InterPro" id="IPR027417">
    <property type="entry name" value="P-loop_NTPase"/>
</dbReference>
<evidence type="ECO:0000259" key="15">
    <source>
        <dbReference type="PROSITE" id="PS51217"/>
    </source>
</evidence>
<evidence type="ECO:0000256" key="5">
    <source>
        <dbReference type="ARBA" id="ARBA00022806"/>
    </source>
</evidence>
<evidence type="ECO:0000256" key="6">
    <source>
        <dbReference type="ARBA" id="ARBA00022839"/>
    </source>
</evidence>
<dbReference type="Gene3D" id="3.40.50.300">
    <property type="entry name" value="P-loop containing nucleotide triphosphate hydrolases"/>
    <property type="match status" value="4"/>
</dbReference>
<evidence type="ECO:0000256" key="12">
    <source>
        <dbReference type="ARBA" id="ARBA00034808"/>
    </source>
</evidence>
<keyword evidence="5" id="KW-0347">Helicase</keyword>
<dbReference type="GO" id="GO:0004527">
    <property type="term" value="F:exonuclease activity"/>
    <property type="evidence" value="ECO:0007669"/>
    <property type="project" value="UniProtKB-KW"/>
</dbReference>
<keyword evidence="9" id="KW-0234">DNA repair</keyword>
<dbReference type="Pfam" id="PF13361">
    <property type="entry name" value="UvrD_C"/>
    <property type="match status" value="1"/>
</dbReference>
<keyword evidence="2" id="KW-0547">Nucleotide-binding</keyword>
<dbReference type="InterPro" id="IPR000212">
    <property type="entry name" value="DNA_helicase_UvrD/REP"/>
</dbReference>